<keyword evidence="5 9" id="KW-0010">Activator</keyword>
<dbReference type="PANTHER" id="PTHR12809:SF2">
    <property type="entry name" value="MEDIATOR OF RNA POLYMERASE II TRANSCRIPTION SUBUNIT 14"/>
    <property type="match status" value="1"/>
</dbReference>
<evidence type="ECO:0000256" key="3">
    <source>
        <dbReference type="ARBA" id="ARBA00019619"/>
    </source>
</evidence>
<proteinExistence type="inferred from homology"/>
<protein>
    <recommendedName>
        <fullName evidence="3 9">Mediator of RNA polymerase II transcription subunit 14</fullName>
    </recommendedName>
    <alternativeName>
        <fullName evidence="8 9">Mediator complex subunit 14</fullName>
    </alternativeName>
</protein>
<reference evidence="11 12" key="2">
    <citation type="submission" date="2016-08" db="EMBL/GenBank/DDBJ databases">
        <title>Pervasive Adenine N6-methylation of Active Genes in Fungi.</title>
        <authorList>
            <consortium name="DOE Joint Genome Institute"/>
            <person name="Mondo S.J."/>
            <person name="Dannebaum R.O."/>
            <person name="Kuo R.C."/>
            <person name="Labutti K."/>
            <person name="Haridas S."/>
            <person name="Kuo A."/>
            <person name="Salamov A."/>
            <person name="Ahrendt S.R."/>
            <person name="Lipzen A."/>
            <person name="Sullivan W."/>
            <person name="Andreopoulos W.B."/>
            <person name="Clum A."/>
            <person name="Lindquist E."/>
            <person name="Daum C."/>
            <person name="Ramamoorthy G.K."/>
            <person name="Gryganskyi A."/>
            <person name="Culley D."/>
            <person name="Magnuson J.K."/>
            <person name="James T.Y."/>
            <person name="O'Malley M.A."/>
            <person name="Stajich J.E."/>
            <person name="Spatafora J.W."/>
            <person name="Visel A."/>
            <person name="Grigoriev I.V."/>
        </authorList>
    </citation>
    <scope>NUCLEOTIDE SEQUENCE [LARGE SCALE GENOMIC DNA]</scope>
    <source>
        <strain evidence="12">finn</strain>
    </source>
</reference>
<dbReference type="Proteomes" id="UP000193719">
    <property type="component" value="Unassembled WGS sequence"/>
</dbReference>
<keyword evidence="6 9" id="KW-0804">Transcription</keyword>
<evidence type="ECO:0000256" key="7">
    <source>
        <dbReference type="ARBA" id="ARBA00023242"/>
    </source>
</evidence>
<evidence type="ECO:0000256" key="1">
    <source>
        <dbReference type="ARBA" id="ARBA00004123"/>
    </source>
</evidence>
<dbReference type="STRING" id="1754191.A0A1Y1VA24"/>
<keyword evidence="4 9" id="KW-0805">Transcription regulation</keyword>
<reference evidence="11 12" key="1">
    <citation type="submission" date="2016-08" db="EMBL/GenBank/DDBJ databases">
        <title>Genomes of anaerobic fungi encode conserved fungal cellulosomes for biomass hydrolysis.</title>
        <authorList>
            <consortium name="DOE Joint Genome Institute"/>
            <person name="Haitjema C.H."/>
            <person name="Gilmore S.P."/>
            <person name="Henske J.K."/>
            <person name="Solomon K.V."/>
            <person name="De Groot R."/>
            <person name="Kuo A."/>
            <person name="Mondo S.J."/>
            <person name="Salamov A.A."/>
            <person name="Labutti K."/>
            <person name="Zhao Z."/>
            <person name="Chiniquy J."/>
            <person name="Barry K."/>
            <person name="Brewer H.M."/>
            <person name="Purvine S.O."/>
            <person name="Wright A.T."/>
            <person name="Boxma B."/>
            <person name="Van Alen T."/>
            <person name="Hackstein J.H."/>
            <person name="Baker S.E."/>
            <person name="Grigoriev I.V."/>
            <person name="O'Malley M.A."/>
        </authorList>
    </citation>
    <scope>NUCLEOTIDE SEQUENCE [LARGE SCALE GENOMIC DNA]</scope>
    <source>
        <strain evidence="12">finn</strain>
    </source>
</reference>
<dbReference type="GO" id="GO:0070847">
    <property type="term" value="C:core mediator complex"/>
    <property type="evidence" value="ECO:0007669"/>
    <property type="project" value="TreeGrafter"/>
</dbReference>
<name>A0A1Y1VA24_9FUNG</name>
<gene>
    <name evidence="11" type="ORF">BCR36DRAFT_351448</name>
</gene>
<evidence type="ECO:0000256" key="4">
    <source>
        <dbReference type="ARBA" id="ARBA00023015"/>
    </source>
</evidence>
<dbReference type="GO" id="GO:0016592">
    <property type="term" value="C:mediator complex"/>
    <property type="evidence" value="ECO:0007669"/>
    <property type="project" value="UniProtKB-UniRule"/>
</dbReference>
<dbReference type="InterPro" id="IPR013947">
    <property type="entry name" value="Mediator_Med14"/>
</dbReference>
<dbReference type="GO" id="GO:0006357">
    <property type="term" value="P:regulation of transcription by RNA polymerase II"/>
    <property type="evidence" value="ECO:0007669"/>
    <property type="project" value="InterPro"/>
</dbReference>
<organism evidence="11 12">
    <name type="scientific">Piromyces finnis</name>
    <dbReference type="NCBI Taxonomy" id="1754191"/>
    <lineage>
        <taxon>Eukaryota</taxon>
        <taxon>Fungi</taxon>
        <taxon>Fungi incertae sedis</taxon>
        <taxon>Chytridiomycota</taxon>
        <taxon>Chytridiomycota incertae sedis</taxon>
        <taxon>Neocallimastigomycetes</taxon>
        <taxon>Neocallimastigales</taxon>
        <taxon>Neocallimastigaceae</taxon>
        <taxon>Piromyces</taxon>
    </lineage>
</organism>
<evidence type="ECO:0000259" key="10">
    <source>
        <dbReference type="Pfam" id="PF08638"/>
    </source>
</evidence>
<keyword evidence="7 9" id="KW-0539">Nucleus</keyword>
<evidence type="ECO:0000313" key="12">
    <source>
        <dbReference type="Proteomes" id="UP000193719"/>
    </source>
</evidence>
<evidence type="ECO:0000256" key="5">
    <source>
        <dbReference type="ARBA" id="ARBA00023159"/>
    </source>
</evidence>
<comment type="similarity">
    <text evidence="2 9">Belongs to the Mediator complex subunit 14 family.</text>
</comment>
<keyword evidence="12" id="KW-1185">Reference proteome</keyword>
<evidence type="ECO:0000256" key="6">
    <source>
        <dbReference type="ARBA" id="ARBA00023163"/>
    </source>
</evidence>
<dbReference type="OrthoDB" id="205099at2759"/>
<comment type="function">
    <text evidence="9">Component of the Mediator complex, a coactivator involved in the regulated transcription of nearly all RNA polymerase II-dependent genes. Mediator functions as a bridge to convey information from gene-specific regulatory proteins to the basal RNA polymerase II transcription machinery. Mediator is recruited to promoters by direct interactions with regulatory proteins and serves as a scaffold for the assembly of a functional preinitiation complex with RNA polymerase II and the general transcription factors.</text>
</comment>
<dbReference type="EMBL" id="MCFH01000019">
    <property type="protein sequence ID" value="ORX51007.1"/>
    <property type="molecule type" value="Genomic_DNA"/>
</dbReference>
<feature type="domain" description="Mediator complex subunit MED14 N-terminal" evidence="10">
    <location>
        <begin position="31"/>
        <end position="218"/>
    </location>
</feature>
<evidence type="ECO:0000256" key="2">
    <source>
        <dbReference type="ARBA" id="ARBA00007813"/>
    </source>
</evidence>
<accession>A0A1Y1VA24</accession>
<dbReference type="InterPro" id="IPR055122">
    <property type="entry name" value="Med14_N"/>
</dbReference>
<comment type="subcellular location">
    <subcellularLocation>
        <location evidence="1 9">Nucleus</location>
    </subcellularLocation>
</comment>
<sequence>MNGDDKLINDLSINSIQNDFDLLPKNEANLIPLKLIYERVIQNYYSDLTTLSETIQTKSNEQKKIEIFKFVQSLNQSAIKLLVLIRWAKKSRDVLKCKNICDFLEVQNSYFRGAADALHMVHQEMNAARIPSFDIPTAVDVLTTGTYSRLPTIIKEPISLPPLKTEEIKDAIEKLEDVTRLRLLCDEIIPKPMKKNYVIKNGSVRFTVENEFEATLKLEGKQQDNWRLLDLKIFVKPDDDLNHELIMPLQEYQLNNLKINAQNAISTDVIPLAENATLINSTQNPTNNQASSSSSTEETKPKKKWPLIELYRYLHSFCLSMHLEIFSLQIDYLIKTRWANQLRLNISPDKKTLQIYYWMANDFKNKQSKANILELSISTAEDKIVFYTNKEHTEEETNSSLIAKSLIYEYEKFIQCKLNIKCYQLLENGTKKELIDPLTSSSIKFDINSQKLNIERILERVTEIHAFSILYELRNILLGKSNTKIAVHKCNPNDIIEKNFYNSETTDEQKDKLQPELIICYRINHYIKITVDERTGRIVVTEYNEQGTDNINSFIQEKIKIVEDEINKDMTNAVEHLMNLRKLIIINEIELLSIYIGLEPSKKLLINQEESKRLINNNELFQSQNIIYLRYPNYPNYYIIIYIDNEAINSTKKYKHDISYFKVWLVSTQKKDPLEFLGFTLIMNLDISQLLEDSNDSDNDIENDDFFHHRKRRCTEEPSVWDKTKNLTLDLEILSKIEAACRYKIAYSLLTTQLKNLHIPYYFVSTKSNNHAINFDSPLSVFDLIIKIRVKDIIPDVIRKCFLGDYILKLNNDLYITATGNTLNKENNSIPFEKFSIKNPVKGIARGIEVVAKYQVKPGELPINEDFSIGDISFSNKTKVLTFTYNKINNCIYKILNIWKGLLLLRIIASQAYTNKDILQSNGMSIDKINLLKTKILFHEKNFVEFALNSSLDSSNSSGINIIFGIKGEKTPIFYEEKQFLVEDFLKDYNVINFLLKLKTKYKLFKNINAIKKSREQIDLYSPLKIEKKSLEKIKMIYNNQYIIEIGQIADNLVGILYSDNSINDIRNLTTRNIPPIILPQFNRFIDFVTQLVITGGKSQQENSIIKSENDQGNMDENQKDSVCLKIPNGIIFDIRYIDEVMVELQKIMNSVSYMDWLYAAIPQIEQTKASPQKGSISYSKNSTDPLYLIYNGQSFELSINYDFKMNKWTMHLKVNNEDINSEILIKKILNLANPIIGFKSLTQLMLLPPDIAKEILDLINTESKPNDKGVTSEICLTIPEGLPSYLPRSGESAICSDFQNKRVGLFCHITYNDTSVNGVEGTKHSLIIPFFYNWESRFFCEWDINPEISKLKTFEECKTLLQSQSQNDSNRFSKLNLLLVNISMAKEQKGEKEPIKFAFTTLNSMTPEQYKVLEFRNN</sequence>
<comment type="subunit">
    <text evidence="9">Component of the Mediator complex.</text>
</comment>
<evidence type="ECO:0000256" key="9">
    <source>
        <dbReference type="RuleBase" id="RU365082"/>
    </source>
</evidence>
<evidence type="ECO:0000313" key="11">
    <source>
        <dbReference type="EMBL" id="ORX51007.1"/>
    </source>
</evidence>
<comment type="caution">
    <text evidence="11">The sequence shown here is derived from an EMBL/GenBank/DDBJ whole genome shotgun (WGS) entry which is preliminary data.</text>
</comment>
<dbReference type="Pfam" id="PF08638">
    <property type="entry name" value="Med14"/>
    <property type="match status" value="1"/>
</dbReference>
<dbReference type="GO" id="GO:0003712">
    <property type="term" value="F:transcription coregulator activity"/>
    <property type="evidence" value="ECO:0007669"/>
    <property type="project" value="UniProtKB-UniRule"/>
</dbReference>
<dbReference type="PANTHER" id="PTHR12809">
    <property type="entry name" value="MEDIATOR COMPLEX SUBUNIT"/>
    <property type="match status" value="1"/>
</dbReference>
<evidence type="ECO:0000256" key="8">
    <source>
        <dbReference type="ARBA" id="ARBA00032007"/>
    </source>
</evidence>